<dbReference type="InterPro" id="IPR019600">
    <property type="entry name" value="Hemin_uptake_protein_HemP"/>
</dbReference>
<organism evidence="1 2">
    <name type="scientific">Trichlorobacter ammonificans</name>
    <dbReference type="NCBI Taxonomy" id="2916410"/>
    <lineage>
        <taxon>Bacteria</taxon>
        <taxon>Pseudomonadati</taxon>
        <taxon>Thermodesulfobacteriota</taxon>
        <taxon>Desulfuromonadia</taxon>
        <taxon>Geobacterales</taxon>
        <taxon>Geobacteraceae</taxon>
        <taxon>Trichlorobacter</taxon>
    </lineage>
</organism>
<name>A0ABM9D621_9BACT</name>
<evidence type="ECO:0000313" key="1">
    <source>
        <dbReference type="EMBL" id="CAH2030644.1"/>
    </source>
</evidence>
<evidence type="ECO:0008006" key="3">
    <source>
        <dbReference type="Google" id="ProtNLM"/>
    </source>
</evidence>
<accession>A0ABM9D621</accession>
<gene>
    <name evidence="1" type="ORF">GEAMG1_0831</name>
</gene>
<proteinExistence type="predicted"/>
<dbReference type="Gene3D" id="2.10.70.10">
    <property type="entry name" value="Complement Module, domain 1"/>
    <property type="match status" value="1"/>
</dbReference>
<dbReference type="Pfam" id="PF10636">
    <property type="entry name" value="hemP"/>
    <property type="match status" value="1"/>
</dbReference>
<sequence length="41" mass="4549">MSGKALASTALFGDQKMLVILHNGEEYRLRITSSNKLILTK</sequence>
<reference evidence="1 2" key="1">
    <citation type="submission" date="2022-03" db="EMBL/GenBank/DDBJ databases">
        <authorList>
            <person name="Koch H."/>
        </authorList>
    </citation>
    <scope>NUCLEOTIDE SEQUENCE [LARGE SCALE GENOMIC DNA]</scope>
    <source>
        <strain evidence="1 2">G1</strain>
    </source>
</reference>
<dbReference type="EMBL" id="OW150024">
    <property type="protein sequence ID" value="CAH2030644.1"/>
    <property type="molecule type" value="Genomic_DNA"/>
</dbReference>
<keyword evidence="2" id="KW-1185">Reference proteome</keyword>
<evidence type="ECO:0000313" key="2">
    <source>
        <dbReference type="Proteomes" id="UP001295463"/>
    </source>
</evidence>
<protein>
    <recommendedName>
        <fullName evidence="3">Hemin uptake protein HemP</fullName>
    </recommendedName>
</protein>
<dbReference type="Proteomes" id="UP001295463">
    <property type="component" value="Chromosome"/>
</dbReference>